<evidence type="ECO:0000259" key="12">
    <source>
        <dbReference type="Pfam" id="PF02875"/>
    </source>
</evidence>
<dbReference type="OrthoDB" id="9809356at2"/>
<dbReference type="Pfam" id="PF02875">
    <property type="entry name" value="Mur_ligase_C"/>
    <property type="match status" value="1"/>
</dbReference>
<evidence type="ECO:0000256" key="3">
    <source>
        <dbReference type="ARBA" id="ARBA00013025"/>
    </source>
</evidence>
<dbReference type="InterPro" id="IPR013221">
    <property type="entry name" value="Mur_ligase_cen"/>
</dbReference>
<dbReference type="EC" id="6.3.2.17" evidence="3"/>
<comment type="cofactor">
    <cofactor evidence="1">
        <name>Mg(2+)</name>
        <dbReference type="ChEBI" id="CHEBI:18420"/>
    </cofactor>
</comment>
<evidence type="ECO:0000256" key="5">
    <source>
        <dbReference type="ARBA" id="ARBA00022723"/>
    </source>
</evidence>
<dbReference type="InterPro" id="IPR036615">
    <property type="entry name" value="Mur_ligase_C_dom_sf"/>
</dbReference>
<evidence type="ECO:0000256" key="7">
    <source>
        <dbReference type="ARBA" id="ARBA00022840"/>
    </source>
</evidence>
<dbReference type="KEGG" id="abae:CL176_10065"/>
<dbReference type="InterPro" id="IPR004101">
    <property type="entry name" value="Mur_ligase_C"/>
</dbReference>
<evidence type="ECO:0000256" key="9">
    <source>
        <dbReference type="ARBA" id="ARBA00030592"/>
    </source>
</evidence>
<dbReference type="GO" id="GO:0046872">
    <property type="term" value="F:metal ion binding"/>
    <property type="evidence" value="ECO:0007669"/>
    <property type="project" value="UniProtKB-KW"/>
</dbReference>
<dbReference type="Gene3D" id="3.40.1190.10">
    <property type="entry name" value="Mur-like, catalytic domain"/>
    <property type="match status" value="1"/>
</dbReference>
<protein>
    <recommendedName>
        <fullName evidence="3">tetrahydrofolate synthase</fullName>
        <ecNumber evidence="3">6.3.2.17</ecNumber>
    </recommendedName>
    <alternativeName>
        <fullName evidence="9">Tetrahydrofolylpolyglutamate synthase</fullName>
    </alternativeName>
</protein>
<dbReference type="Gene3D" id="3.90.190.20">
    <property type="entry name" value="Mur ligase, C-terminal domain"/>
    <property type="match status" value="1"/>
</dbReference>
<evidence type="ECO:0000313" key="15">
    <source>
        <dbReference type="Proteomes" id="UP000263232"/>
    </source>
</evidence>
<dbReference type="GO" id="GO:0008841">
    <property type="term" value="F:dihydrofolate synthase activity"/>
    <property type="evidence" value="ECO:0007669"/>
    <property type="project" value="TreeGrafter"/>
</dbReference>
<dbReference type="GO" id="GO:0005524">
    <property type="term" value="F:ATP binding"/>
    <property type="evidence" value="ECO:0007669"/>
    <property type="project" value="UniProtKB-KW"/>
</dbReference>
<keyword evidence="4 11" id="KW-0436">Ligase</keyword>
<dbReference type="SUPFAM" id="SSF53623">
    <property type="entry name" value="MurD-like peptide ligases, catalytic domain"/>
    <property type="match status" value="1"/>
</dbReference>
<evidence type="ECO:0000313" key="14">
    <source>
        <dbReference type="EMBL" id="AXY26312.1"/>
    </source>
</evidence>
<dbReference type="PANTHER" id="PTHR11136">
    <property type="entry name" value="FOLYLPOLYGLUTAMATE SYNTHASE-RELATED"/>
    <property type="match status" value="1"/>
</dbReference>
<proteinExistence type="inferred from homology"/>
<dbReference type="FunFam" id="3.40.1190.10:FF:000011">
    <property type="entry name" value="Folylpolyglutamate synthase/dihydrofolate synthase"/>
    <property type="match status" value="1"/>
</dbReference>
<accession>A0A347WMK5</accession>
<keyword evidence="6 11" id="KW-0547">Nucleotide-binding</keyword>
<dbReference type="PIRSF" id="PIRSF001563">
    <property type="entry name" value="Folylpolyglu_synth"/>
    <property type="match status" value="1"/>
</dbReference>
<evidence type="ECO:0000256" key="8">
    <source>
        <dbReference type="ARBA" id="ARBA00022842"/>
    </source>
</evidence>
<organism evidence="14 15">
    <name type="scientific">Suicoccus acidiformans</name>
    <dbReference type="NCBI Taxonomy" id="2036206"/>
    <lineage>
        <taxon>Bacteria</taxon>
        <taxon>Bacillati</taxon>
        <taxon>Bacillota</taxon>
        <taxon>Bacilli</taxon>
        <taxon>Lactobacillales</taxon>
        <taxon>Aerococcaceae</taxon>
        <taxon>Suicoccus</taxon>
    </lineage>
</organism>
<evidence type="ECO:0000259" key="13">
    <source>
        <dbReference type="Pfam" id="PF08245"/>
    </source>
</evidence>
<keyword evidence="8" id="KW-0460">Magnesium</keyword>
<dbReference type="NCBIfam" id="TIGR01499">
    <property type="entry name" value="folC"/>
    <property type="match status" value="1"/>
</dbReference>
<dbReference type="InterPro" id="IPR001645">
    <property type="entry name" value="Folylpolyglutamate_synth"/>
</dbReference>
<keyword evidence="5" id="KW-0479">Metal-binding</keyword>
<dbReference type="PANTHER" id="PTHR11136:SF0">
    <property type="entry name" value="DIHYDROFOLATE SYNTHETASE-RELATED"/>
    <property type="match status" value="1"/>
</dbReference>
<feature type="domain" description="Mur ligase central" evidence="13">
    <location>
        <begin position="47"/>
        <end position="273"/>
    </location>
</feature>
<dbReference type="EMBL" id="CP023434">
    <property type="protein sequence ID" value="AXY26312.1"/>
    <property type="molecule type" value="Genomic_DNA"/>
</dbReference>
<evidence type="ECO:0000256" key="10">
    <source>
        <dbReference type="ARBA" id="ARBA00047493"/>
    </source>
</evidence>
<dbReference type="Proteomes" id="UP000263232">
    <property type="component" value="Chromosome"/>
</dbReference>
<evidence type="ECO:0000256" key="11">
    <source>
        <dbReference type="PIRNR" id="PIRNR001563"/>
    </source>
</evidence>
<reference evidence="14 15" key="1">
    <citation type="submission" date="2017-09" db="EMBL/GenBank/DDBJ databases">
        <title>Complete genome sequence of Oxytococcus suis strain ZY16052.</title>
        <authorList>
            <person name="Li F."/>
        </authorList>
    </citation>
    <scope>NUCLEOTIDE SEQUENCE [LARGE SCALE GENOMIC DNA]</scope>
    <source>
        <strain evidence="14 15">ZY16052</strain>
    </source>
</reference>
<evidence type="ECO:0000256" key="1">
    <source>
        <dbReference type="ARBA" id="ARBA00001946"/>
    </source>
</evidence>
<dbReference type="AlphaFoldDB" id="A0A347WMK5"/>
<evidence type="ECO:0000256" key="4">
    <source>
        <dbReference type="ARBA" id="ARBA00022598"/>
    </source>
</evidence>
<comment type="similarity">
    <text evidence="2 11">Belongs to the folylpolyglutamate synthase family.</text>
</comment>
<feature type="domain" description="Mur ligase C-terminal" evidence="12">
    <location>
        <begin position="302"/>
        <end position="420"/>
    </location>
</feature>
<gene>
    <name evidence="14" type="ORF">CL176_10065</name>
</gene>
<name>A0A347WMK5_9LACT</name>
<dbReference type="GO" id="GO:0005737">
    <property type="term" value="C:cytoplasm"/>
    <property type="evidence" value="ECO:0007669"/>
    <property type="project" value="TreeGrafter"/>
</dbReference>
<dbReference type="Pfam" id="PF08245">
    <property type="entry name" value="Mur_ligase_M"/>
    <property type="match status" value="1"/>
</dbReference>
<dbReference type="SUPFAM" id="SSF53244">
    <property type="entry name" value="MurD-like peptide ligases, peptide-binding domain"/>
    <property type="match status" value="1"/>
</dbReference>
<evidence type="ECO:0000256" key="6">
    <source>
        <dbReference type="ARBA" id="ARBA00022741"/>
    </source>
</evidence>
<keyword evidence="15" id="KW-1185">Reference proteome</keyword>
<keyword evidence="7 11" id="KW-0067">ATP-binding</keyword>
<dbReference type="InterPro" id="IPR036565">
    <property type="entry name" value="Mur-like_cat_sf"/>
</dbReference>
<evidence type="ECO:0000256" key="2">
    <source>
        <dbReference type="ARBA" id="ARBA00008276"/>
    </source>
</evidence>
<dbReference type="GO" id="GO:0004326">
    <property type="term" value="F:tetrahydrofolylpolyglutamate synthase activity"/>
    <property type="evidence" value="ECO:0007669"/>
    <property type="project" value="UniProtKB-EC"/>
</dbReference>
<comment type="catalytic activity">
    <reaction evidence="10">
        <text>(6S)-5,6,7,8-tetrahydrofolyl-(gamma-L-Glu)(n) + L-glutamate + ATP = (6S)-5,6,7,8-tetrahydrofolyl-(gamma-L-Glu)(n+1) + ADP + phosphate + H(+)</text>
        <dbReference type="Rhea" id="RHEA:10580"/>
        <dbReference type="Rhea" id="RHEA-COMP:14738"/>
        <dbReference type="Rhea" id="RHEA-COMP:14740"/>
        <dbReference type="ChEBI" id="CHEBI:15378"/>
        <dbReference type="ChEBI" id="CHEBI:29985"/>
        <dbReference type="ChEBI" id="CHEBI:30616"/>
        <dbReference type="ChEBI" id="CHEBI:43474"/>
        <dbReference type="ChEBI" id="CHEBI:141005"/>
        <dbReference type="ChEBI" id="CHEBI:456216"/>
        <dbReference type="EC" id="6.3.2.17"/>
    </reaction>
</comment>
<dbReference type="RefSeq" id="WP_118991183.1">
    <property type="nucleotide sequence ID" value="NZ_CP023434.1"/>
</dbReference>
<sequence length="433" mass="49360">MKFVELEPALDWLNHLENPNPRENLDRIECAMAFFDNPHEGLPIIHITGTNGKGSTTNYLKDLFLSQGLSVGMFTSPHIMKFNERFSFNGEPISDEDLLELINQMVDLDAYMQTTEYGSLVFFELYTIMMALYFQKKQPDVCLIEVGIGGYRDTTNVFVGEISVITTVGLDHQDKLGSTVEEVAEEKSGIIKQGSTVIIGAMLEQAKRPIREKVERESAHLLEFGIDFFTDQVENLQAEGSSFDLLMYGERENWHIQMLGVHQVTNASMALAIFATYMQKHGLQISLERAKAALRASSWMARMEKVHEKPLIYIDGAHNVQGLIALRKMLVQYFPDKTVTMLYAGLSSKNQGEQIPFLKEFNLEKLYLTQFDHEKAMSDEEFELVNTNDLDYEFVDDWQGFIDTYLGNQATSDLLLITGSLYFSSHVRQYILK</sequence>